<keyword evidence="2" id="KW-1133">Transmembrane helix</keyword>
<dbReference type="Proteomes" id="UP000245942">
    <property type="component" value="Unassembled WGS sequence"/>
</dbReference>
<feature type="region of interest" description="Disordered" evidence="1">
    <location>
        <begin position="639"/>
        <end position="794"/>
    </location>
</feature>
<feature type="compositionally biased region" description="Pro residues" evidence="1">
    <location>
        <begin position="483"/>
        <end position="492"/>
    </location>
</feature>
<keyword evidence="4" id="KW-1185">Reference proteome</keyword>
<feature type="compositionally biased region" description="Polar residues" evidence="1">
    <location>
        <begin position="728"/>
        <end position="748"/>
    </location>
</feature>
<feature type="region of interest" description="Disordered" evidence="1">
    <location>
        <begin position="597"/>
        <end position="616"/>
    </location>
</feature>
<evidence type="ECO:0000256" key="2">
    <source>
        <dbReference type="SAM" id="Phobius"/>
    </source>
</evidence>
<accession>A0A316UBG2</accession>
<feature type="region of interest" description="Disordered" evidence="1">
    <location>
        <begin position="333"/>
        <end position="458"/>
    </location>
</feature>
<evidence type="ECO:0000313" key="4">
    <source>
        <dbReference type="Proteomes" id="UP000245942"/>
    </source>
</evidence>
<feature type="region of interest" description="Disordered" evidence="1">
    <location>
        <begin position="224"/>
        <end position="278"/>
    </location>
</feature>
<keyword evidence="2" id="KW-0472">Membrane</keyword>
<dbReference type="AlphaFoldDB" id="A0A316UBG2"/>
<organism evidence="3 4">
    <name type="scientific">Pseudomicrostroma glucosiphilum</name>
    <dbReference type="NCBI Taxonomy" id="1684307"/>
    <lineage>
        <taxon>Eukaryota</taxon>
        <taxon>Fungi</taxon>
        <taxon>Dikarya</taxon>
        <taxon>Basidiomycota</taxon>
        <taxon>Ustilaginomycotina</taxon>
        <taxon>Exobasidiomycetes</taxon>
        <taxon>Microstromatales</taxon>
        <taxon>Microstromatales incertae sedis</taxon>
        <taxon>Pseudomicrostroma</taxon>
    </lineage>
</organism>
<feature type="compositionally biased region" description="Polar residues" evidence="1">
    <location>
        <begin position="333"/>
        <end position="350"/>
    </location>
</feature>
<name>A0A316UBG2_9BASI</name>
<reference evidence="3 4" key="1">
    <citation type="journal article" date="2018" name="Mol. Biol. Evol.">
        <title>Broad Genomic Sampling Reveals a Smut Pathogenic Ancestry of the Fungal Clade Ustilaginomycotina.</title>
        <authorList>
            <person name="Kijpornyongpan T."/>
            <person name="Mondo S.J."/>
            <person name="Barry K."/>
            <person name="Sandor L."/>
            <person name="Lee J."/>
            <person name="Lipzen A."/>
            <person name="Pangilinan J."/>
            <person name="LaButti K."/>
            <person name="Hainaut M."/>
            <person name="Henrissat B."/>
            <person name="Grigoriev I.V."/>
            <person name="Spatafora J.W."/>
            <person name="Aime M.C."/>
        </authorList>
    </citation>
    <scope>NUCLEOTIDE SEQUENCE [LARGE SCALE GENOMIC DNA]</scope>
    <source>
        <strain evidence="3 4">MCA 4718</strain>
    </source>
</reference>
<dbReference type="EMBL" id="KZ819324">
    <property type="protein sequence ID" value="PWN21743.1"/>
    <property type="molecule type" value="Genomic_DNA"/>
</dbReference>
<feature type="compositionally biased region" description="Low complexity" evidence="1">
    <location>
        <begin position="646"/>
        <end position="662"/>
    </location>
</feature>
<feature type="region of interest" description="Disordered" evidence="1">
    <location>
        <begin position="290"/>
        <end position="320"/>
    </location>
</feature>
<dbReference type="RefSeq" id="XP_025348903.1">
    <property type="nucleotide sequence ID" value="XM_025492062.1"/>
</dbReference>
<feature type="region of interest" description="Disordered" evidence="1">
    <location>
        <begin position="471"/>
        <end position="559"/>
    </location>
</feature>
<feature type="compositionally biased region" description="Acidic residues" evidence="1">
    <location>
        <begin position="760"/>
        <end position="769"/>
    </location>
</feature>
<gene>
    <name evidence="3" type="ORF">BCV69DRAFT_281672</name>
</gene>
<dbReference type="GeneID" id="37013796"/>
<protein>
    <recommendedName>
        <fullName evidence="5">REJ domain-containing protein</fullName>
    </recommendedName>
</protein>
<keyword evidence="2" id="KW-0812">Transmembrane</keyword>
<feature type="compositionally biased region" description="Low complexity" evidence="1">
    <location>
        <begin position="300"/>
        <end position="312"/>
    </location>
</feature>
<proteinExistence type="predicted"/>
<evidence type="ECO:0000256" key="1">
    <source>
        <dbReference type="SAM" id="MobiDB-lite"/>
    </source>
</evidence>
<feature type="transmembrane region" description="Helical" evidence="2">
    <location>
        <begin position="186"/>
        <end position="209"/>
    </location>
</feature>
<sequence length="794" mass="82531">MASCGSSVATATLFRTTTTSVPTVVVSTVLTPVTLTLAVGGAPADGSSDDDDDSYTTTSVSTSTALSTITSSYATVLTIPTATLYSTGECPVASTSAPTATSALASSKRVTATSLSASTVQSTSTVTSALATVSDESGSTSIVFITYTQTMSSMTPVVVTVVEGPAASETSVTQTTTSQGHNNTSAIVGGAVGSVAGLLLLALLVWFGLRRRRRYKDQQGLDDLFQRSNGHMGTRAEGGTMRRGLTRDDSQYSKGVEAGQTSSGDQSVEEDMAELAQQPHSSLAIPTLAHHSQPSTEPASGMPPSSPPSYGGQTFPPAWPLNIDTQAAIQSYDANGQPYSPPANSSQGNHAHNPYVPAYPVHPVLDRSGSSNSRLSYYHDAPDRKGTPPIALAESAKMAAGSRPPLSTGRQSTSSIHLSPPSSPPLTPHIGGAQNSVGTPPFFASPRYFPNPASTRPRSIADELDRSLARQGTAPAGGESPHFSPPSRPSSPPTHLSPRFRQSSFGPPSAGNPAKALPSGSQLSPRAASPLMWKTPAPQGSTDSPGALPPPRPRNASSGNLMQMRKSFHASGRQSSQDQMPTAGALAATSAFGVQTAATPRRATASPPPFSYDGNWPPSRYGHLDMAGHRTHGGEAAAITAPDGQLSPNLRPVSPSVSPRPSHTSLQGVNALNIPSVAPSDSEHFWRTPSTGVTPTRLDPPVDLDRKPTSVAPSSRSISPVLRGEDNAVTTPSGVSESTTQGQAQAQGSRRENKWSQSTEAEEMEEEGELREAERNLVWGPGGKRHTLFVANED</sequence>
<evidence type="ECO:0008006" key="5">
    <source>
        <dbReference type="Google" id="ProtNLM"/>
    </source>
</evidence>
<evidence type="ECO:0000313" key="3">
    <source>
        <dbReference type="EMBL" id="PWN21743.1"/>
    </source>
</evidence>